<evidence type="ECO:0000256" key="4">
    <source>
        <dbReference type="SAM" id="Coils"/>
    </source>
</evidence>
<dbReference type="GO" id="GO:0016020">
    <property type="term" value="C:membrane"/>
    <property type="evidence" value="ECO:0007669"/>
    <property type="project" value="UniProtKB-SubCell"/>
</dbReference>
<dbReference type="EMBL" id="CP071504">
    <property type="protein sequence ID" value="QSX30057.1"/>
    <property type="molecule type" value="Genomic_DNA"/>
</dbReference>
<evidence type="ECO:0000313" key="6">
    <source>
        <dbReference type="EMBL" id="QSX30057.1"/>
    </source>
</evidence>
<evidence type="ECO:0000313" key="7">
    <source>
        <dbReference type="Proteomes" id="UP000663281"/>
    </source>
</evidence>
<dbReference type="KEGG" id="scyp:JYB88_18085"/>
<dbReference type="GO" id="GO:0006935">
    <property type="term" value="P:chemotaxis"/>
    <property type="evidence" value="ECO:0007669"/>
    <property type="project" value="UniProtKB-ARBA"/>
</dbReference>
<name>A0A975AK65_9GAMM</name>
<reference evidence="6 7" key="1">
    <citation type="submission" date="2021-03" db="EMBL/GenBank/DDBJ databases">
        <title>Novel species identification of genus Shewanella.</title>
        <authorList>
            <person name="Liu G."/>
            <person name="Zhang Q."/>
        </authorList>
    </citation>
    <scope>NUCLEOTIDE SEQUENCE [LARGE SCALE GENOMIC DNA]</scope>
    <source>
        <strain evidence="6 7">FJAT-53726</strain>
    </source>
</reference>
<organism evidence="6 7">
    <name type="scientific">Shewanella cyperi</name>
    <dbReference type="NCBI Taxonomy" id="2814292"/>
    <lineage>
        <taxon>Bacteria</taxon>
        <taxon>Pseudomonadati</taxon>
        <taxon>Pseudomonadota</taxon>
        <taxon>Gammaproteobacteria</taxon>
        <taxon>Alteromonadales</taxon>
        <taxon>Shewanellaceae</taxon>
        <taxon>Shewanella</taxon>
    </lineage>
</organism>
<gene>
    <name evidence="6" type="ORF">JYB88_18085</name>
</gene>
<dbReference type="PROSITE" id="PS50111">
    <property type="entry name" value="CHEMOTAXIS_TRANSDUC_2"/>
    <property type="match status" value="1"/>
</dbReference>
<evidence type="ECO:0000256" key="1">
    <source>
        <dbReference type="ARBA" id="ARBA00004370"/>
    </source>
</evidence>
<dbReference type="InterPro" id="IPR004089">
    <property type="entry name" value="MCPsignal_dom"/>
</dbReference>
<dbReference type="PANTHER" id="PTHR32089:SF70">
    <property type="entry name" value="ENERGY TAXIS MODULATING METHYL ACCEPTING SENSORY TRANSDUCER"/>
    <property type="match status" value="1"/>
</dbReference>
<protein>
    <submittedName>
        <fullName evidence="6">CZB domain-containing protein</fullName>
    </submittedName>
</protein>
<keyword evidence="7" id="KW-1185">Reference proteome</keyword>
<dbReference type="Proteomes" id="UP000663281">
    <property type="component" value="Chromosome"/>
</dbReference>
<dbReference type="Gene3D" id="6.10.250.3200">
    <property type="match status" value="1"/>
</dbReference>
<evidence type="ECO:0000256" key="3">
    <source>
        <dbReference type="PROSITE-ProRule" id="PRU00284"/>
    </source>
</evidence>
<keyword evidence="2 3" id="KW-0807">Transducer</keyword>
<proteinExistence type="predicted"/>
<dbReference type="Pfam" id="PF00015">
    <property type="entry name" value="MCPsignal"/>
    <property type="match status" value="1"/>
</dbReference>
<feature type="domain" description="Methyl-accepting transducer" evidence="5">
    <location>
        <begin position="45"/>
        <end position="249"/>
    </location>
</feature>
<dbReference type="GO" id="GO:0007165">
    <property type="term" value="P:signal transduction"/>
    <property type="evidence" value="ECO:0007669"/>
    <property type="project" value="UniProtKB-KW"/>
</dbReference>
<dbReference type="SMART" id="SM00283">
    <property type="entry name" value="MA"/>
    <property type="match status" value="1"/>
</dbReference>
<dbReference type="Pfam" id="PF13682">
    <property type="entry name" value="CZB"/>
    <property type="match status" value="1"/>
</dbReference>
<feature type="coiled-coil region" evidence="4">
    <location>
        <begin position="4"/>
        <end position="42"/>
    </location>
</feature>
<dbReference type="Gene3D" id="1.20.120.30">
    <property type="entry name" value="Aspartate receptor, ligand-binding domain"/>
    <property type="match status" value="1"/>
</dbReference>
<accession>A0A975AK65</accession>
<evidence type="ECO:0000256" key="2">
    <source>
        <dbReference type="ARBA" id="ARBA00023224"/>
    </source>
</evidence>
<sequence length="358" mass="39841">MWFGKRLKAENLALKQQLAQQQQQHEQTLAELRATIGEYEQAQLASRETADQFNQVIACQNQGGDMLQTVREGLAVSAEHLMQEKAELGELEQLFGQTRTAIERLGERAEKINSEALRSRSAVEQLDGTTSAISRFVAAIQGISEQTNLLALNAAIEAARAGEAGRGFAVVADEVRQLASKAHEASSQIESLVRQIVEQAAGIKLIIDENQASAAEVATSSTQINAVVNEVLHKSHQMQEVIQMAADTAFLNTTKLDHAVWKNNIYRLIEQQKFSESVNDHTSCRLGKWYFQGLGAEQYQNKPGFRELDSPHRQVHDAGRQALKAREKGQLKEMVKQLDSMERASLQVVRCLDRLLEN</sequence>
<comment type="subcellular location">
    <subcellularLocation>
        <location evidence="1">Membrane</location>
    </subcellularLocation>
</comment>
<dbReference type="PANTHER" id="PTHR32089">
    <property type="entry name" value="METHYL-ACCEPTING CHEMOTAXIS PROTEIN MCPB"/>
    <property type="match status" value="1"/>
</dbReference>
<evidence type="ECO:0000259" key="5">
    <source>
        <dbReference type="PROSITE" id="PS50111"/>
    </source>
</evidence>
<dbReference type="SUPFAM" id="SSF58104">
    <property type="entry name" value="Methyl-accepting chemotaxis protein (MCP) signaling domain"/>
    <property type="match status" value="1"/>
</dbReference>
<keyword evidence="4" id="KW-0175">Coiled coil</keyword>
<dbReference type="AlphaFoldDB" id="A0A975AK65"/>
<dbReference type="InterPro" id="IPR025991">
    <property type="entry name" value="Chemoreceptor_zinc-bind_dom"/>
</dbReference>